<accession>A0ABT1SLI7</accession>
<evidence type="ECO:0000259" key="3">
    <source>
        <dbReference type="Pfam" id="PF00892"/>
    </source>
</evidence>
<keyword evidence="5" id="KW-1185">Reference proteome</keyword>
<keyword evidence="2" id="KW-0472">Membrane</keyword>
<feature type="transmembrane region" description="Helical" evidence="2">
    <location>
        <begin position="251"/>
        <end position="269"/>
    </location>
</feature>
<evidence type="ECO:0000256" key="2">
    <source>
        <dbReference type="SAM" id="Phobius"/>
    </source>
</evidence>
<dbReference type="SUPFAM" id="SSF103481">
    <property type="entry name" value="Multidrug resistance efflux transporter EmrE"/>
    <property type="match status" value="2"/>
</dbReference>
<feature type="domain" description="EamA" evidence="3">
    <location>
        <begin position="5"/>
        <end position="129"/>
    </location>
</feature>
<organism evidence="4 5">
    <name type="scientific">Massilicoli timonensis</name>
    <dbReference type="NCBI Taxonomy" id="2015901"/>
    <lineage>
        <taxon>Bacteria</taxon>
        <taxon>Bacillati</taxon>
        <taxon>Bacillota</taxon>
        <taxon>Erysipelotrichia</taxon>
        <taxon>Erysipelotrichales</taxon>
        <taxon>Erysipelotrichaceae</taxon>
        <taxon>Massilicoli</taxon>
    </lineage>
</organism>
<feature type="transmembrane region" description="Helical" evidence="2">
    <location>
        <begin position="227"/>
        <end position="245"/>
    </location>
</feature>
<feature type="domain" description="EamA" evidence="3">
    <location>
        <begin position="139"/>
        <end position="266"/>
    </location>
</feature>
<dbReference type="PANTHER" id="PTHR22911:SF79">
    <property type="entry name" value="MOBA-LIKE NTP TRANSFERASE DOMAIN-CONTAINING PROTEIN"/>
    <property type="match status" value="1"/>
</dbReference>
<dbReference type="InterPro" id="IPR037185">
    <property type="entry name" value="EmrE-like"/>
</dbReference>
<evidence type="ECO:0000256" key="1">
    <source>
        <dbReference type="ARBA" id="ARBA00007362"/>
    </source>
</evidence>
<reference evidence="4 5" key="1">
    <citation type="submission" date="2022-06" db="EMBL/GenBank/DDBJ databases">
        <title>Isolation of gut microbiota from human fecal samples.</title>
        <authorList>
            <person name="Pamer E.G."/>
            <person name="Barat B."/>
            <person name="Waligurski E."/>
            <person name="Medina S."/>
            <person name="Paddock L."/>
            <person name="Mostad J."/>
        </authorList>
    </citation>
    <scope>NUCLEOTIDE SEQUENCE [LARGE SCALE GENOMIC DNA]</scope>
    <source>
        <strain evidence="4 5">DFI.6.1</strain>
    </source>
</reference>
<feature type="transmembrane region" description="Helical" evidence="2">
    <location>
        <begin position="116"/>
        <end position="133"/>
    </location>
</feature>
<dbReference type="Proteomes" id="UP001524435">
    <property type="component" value="Unassembled WGS sequence"/>
</dbReference>
<dbReference type="PANTHER" id="PTHR22911">
    <property type="entry name" value="ACYL-MALONYL CONDENSING ENZYME-RELATED"/>
    <property type="match status" value="1"/>
</dbReference>
<feature type="transmembrane region" description="Helical" evidence="2">
    <location>
        <begin position="30"/>
        <end position="49"/>
    </location>
</feature>
<feature type="transmembrane region" description="Helical" evidence="2">
    <location>
        <begin position="171"/>
        <end position="189"/>
    </location>
</feature>
<dbReference type="Pfam" id="PF00892">
    <property type="entry name" value="EamA"/>
    <property type="match status" value="2"/>
</dbReference>
<feature type="transmembrane region" description="Helical" evidence="2">
    <location>
        <begin position="84"/>
        <end position="104"/>
    </location>
</feature>
<gene>
    <name evidence="4" type="ORF">NE663_07415</name>
</gene>
<sequence>MNRAKGNALIFITAFFWSLGGLLYRMVDLNAVLIAGVTCMIAYVIMGIYRKSMRISLTKTAALAGFCSCMTNITFILANQMTSAANAIVLQYASPIFCLLYECLYYRRRPAWKQMAVIGMAFGGLILFFFGKLDQGAMLGNLFAIISGIFFGGVFFLNTLPQARPSDSTQFAYLLQIAISLPLLGQLSSLNQEGMLGLALIGVLQMGFAGITFAIGIRHTDSISANLIGILETIMSPLWVFLAYGEVPGTYAFLGAAVLLGAVCINIVINAEPKAKQKEADLSDTKA</sequence>
<proteinExistence type="inferred from homology"/>
<dbReference type="RefSeq" id="WP_102267826.1">
    <property type="nucleotide sequence ID" value="NZ_CANTYB010000044.1"/>
</dbReference>
<feature type="transmembrane region" description="Helical" evidence="2">
    <location>
        <begin position="195"/>
        <end position="215"/>
    </location>
</feature>
<comment type="caution">
    <text evidence="4">The sequence shown here is derived from an EMBL/GenBank/DDBJ whole genome shotgun (WGS) entry which is preliminary data.</text>
</comment>
<feature type="transmembrane region" description="Helical" evidence="2">
    <location>
        <begin position="7"/>
        <end position="24"/>
    </location>
</feature>
<name>A0ABT1SLI7_9FIRM</name>
<feature type="transmembrane region" description="Helical" evidence="2">
    <location>
        <begin position="61"/>
        <end position="78"/>
    </location>
</feature>
<evidence type="ECO:0000313" key="5">
    <source>
        <dbReference type="Proteomes" id="UP001524435"/>
    </source>
</evidence>
<dbReference type="InterPro" id="IPR000620">
    <property type="entry name" value="EamA_dom"/>
</dbReference>
<keyword evidence="2" id="KW-0812">Transmembrane</keyword>
<evidence type="ECO:0000313" key="4">
    <source>
        <dbReference type="EMBL" id="MCQ5122084.1"/>
    </source>
</evidence>
<keyword evidence="2" id="KW-1133">Transmembrane helix</keyword>
<dbReference type="EMBL" id="JANGCH010000009">
    <property type="protein sequence ID" value="MCQ5122084.1"/>
    <property type="molecule type" value="Genomic_DNA"/>
</dbReference>
<comment type="similarity">
    <text evidence="1">Belongs to the EamA transporter family.</text>
</comment>
<protein>
    <submittedName>
        <fullName evidence="4">DMT family transporter</fullName>
    </submittedName>
</protein>
<feature type="transmembrane region" description="Helical" evidence="2">
    <location>
        <begin position="139"/>
        <end position="159"/>
    </location>
</feature>